<keyword evidence="2 7" id="KW-0238">DNA-binding</keyword>
<dbReference type="Gene3D" id="1.10.10.60">
    <property type="entry name" value="Homeodomain-like"/>
    <property type="match status" value="1"/>
</dbReference>
<dbReference type="PANTHER" id="PTHR46796">
    <property type="entry name" value="HTH-TYPE TRANSCRIPTIONAL ACTIVATOR RHAS-RELATED"/>
    <property type="match status" value="1"/>
</dbReference>
<dbReference type="SUPFAM" id="SSF46689">
    <property type="entry name" value="Homeodomain-like"/>
    <property type="match status" value="1"/>
</dbReference>
<sequence>MFDTNCENIWNGTRMSRAEWIDAMSSVGHQYHFDSPDPGPSIHCGVHTGKITIVNLDIAWQSASPIMRGSHLDNLFLQVVKSGTRCIEQRGQTYKLRPGDVAVVDPLTRYKASVHERTTISIIRIPRSALSDRGLRYRFPVVWCPDPTSPDVRAVRDFVLCLASQADKATGLLLARLGEQCLDLMDVLVNESGRPLMARSPSLIVTRAKQMILRRVCDPNLSPGCIAAALNMSTSSLTRALRANGLSVMRYVWSLRLECAARRLGVGASHGAIKAIAYQCGFPSHSHFSRAFKARYDMTPREYATCNQMARDTEDQDAQASVPSSDRHPSHIDRG</sequence>
<dbReference type="InterPro" id="IPR018062">
    <property type="entry name" value="HTH_AraC-typ_CS"/>
</dbReference>
<dbReference type="PROSITE" id="PS01124">
    <property type="entry name" value="HTH_ARAC_FAMILY_2"/>
    <property type="match status" value="1"/>
</dbReference>
<dbReference type="Proteomes" id="UP000295509">
    <property type="component" value="Unassembled WGS sequence"/>
</dbReference>
<dbReference type="Pfam" id="PF14525">
    <property type="entry name" value="AraC_binding_2"/>
    <property type="match status" value="1"/>
</dbReference>
<organism evidence="7 8">
    <name type="scientific">Paraburkholderia rhizosphaerae</name>
    <dbReference type="NCBI Taxonomy" id="480658"/>
    <lineage>
        <taxon>Bacteria</taxon>
        <taxon>Pseudomonadati</taxon>
        <taxon>Pseudomonadota</taxon>
        <taxon>Betaproteobacteria</taxon>
        <taxon>Burkholderiales</taxon>
        <taxon>Burkholderiaceae</taxon>
        <taxon>Paraburkholderia</taxon>
    </lineage>
</organism>
<dbReference type="Pfam" id="PF12833">
    <property type="entry name" value="HTH_18"/>
    <property type="match status" value="1"/>
</dbReference>
<evidence type="ECO:0000259" key="6">
    <source>
        <dbReference type="PROSITE" id="PS01124"/>
    </source>
</evidence>
<comment type="caution">
    <text evidence="7">The sequence shown here is derived from an EMBL/GenBank/DDBJ whole genome shotgun (WGS) entry which is preliminary data.</text>
</comment>
<feature type="compositionally biased region" description="Basic and acidic residues" evidence="5">
    <location>
        <begin position="325"/>
        <end position="335"/>
    </location>
</feature>
<dbReference type="InterPro" id="IPR009057">
    <property type="entry name" value="Homeodomain-like_sf"/>
</dbReference>
<name>A0A4V3HF07_9BURK</name>
<dbReference type="EMBL" id="SORE01000008">
    <property type="protein sequence ID" value="TDY51001.1"/>
    <property type="molecule type" value="Genomic_DNA"/>
</dbReference>
<dbReference type="PROSITE" id="PS00041">
    <property type="entry name" value="HTH_ARAC_FAMILY_1"/>
    <property type="match status" value="1"/>
</dbReference>
<evidence type="ECO:0000256" key="4">
    <source>
        <dbReference type="ARBA" id="ARBA00023163"/>
    </source>
</evidence>
<keyword evidence="4" id="KW-0804">Transcription</keyword>
<evidence type="ECO:0000256" key="5">
    <source>
        <dbReference type="SAM" id="MobiDB-lite"/>
    </source>
</evidence>
<dbReference type="GO" id="GO:0003700">
    <property type="term" value="F:DNA-binding transcription factor activity"/>
    <property type="evidence" value="ECO:0007669"/>
    <property type="project" value="InterPro"/>
</dbReference>
<dbReference type="SMART" id="SM00342">
    <property type="entry name" value="HTH_ARAC"/>
    <property type="match status" value="1"/>
</dbReference>
<dbReference type="PRINTS" id="PR00032">
    <property type="entry name" value="HTHARAC"/>
</dbReference>
<evidence type="ECO:0000256" key="3">
    <source>
        <dbReference type="ARBA" id="ARBA00023159"/>
    </source>
</evidence>
<reference evidence="7 8" key="1">
    <citation type="submission" date="2019-03" db="EMBL/GenBank/DDBJ databases">
        <title>Genomic Encyclopedia of Type Strains, Phase III (KMG-III): the genomes of soil and plant-associated and newly described type strains.</title>
        <authorList>
            <person name="Whitman W."/>
        </authorList>
    </citation>
    <scope>NUCLEOTIDE SEQUENCE [LARGE SCALE GENOMIC DNA]</scope>
    <source>
        <strain evidence="7 8">LMG 29544</strain>
    </source>
</reference>
<keyword evidence="8" id="KW-1185">Reference proteome</keyword>
<keyword evidence="1" id="KW-0805">Transcription regulation</keyword>
<evidence type="ECO:0000256" key="1">
    <source>
        <dbReference type="ARBA" id="ARBA00023015"/>
    </source>
</evidence>
<dbReference type="SUPFAM" id="SSF51215">
    <property type="entry name" value="Regulatory protein AraC"/>
    <property type="match status" value="1"/>
</dbReference>
<dbReference type="AlphaFoldDB" id="A0A4V3HF07"/>
<dbReference type="GO" id="GO:0043565">
    <property type="term" value="F:sequence-specific DNA binding"/>
    <property type="evidence" value="ECO:0007669"/>
    <property type="project" value="InterPro"/>
</dbReference>
<gene>
    <name evidence="7" type="ORF">BX592_108238</name>
</gene>
<dbReference type="InterPro" id="IPR035418">
    <property type="entry name" value="AraC-bd_2"/>
</dbReference>
<dbReference type="InterPro" id="IPR020449">
    <property type="entry name" value="Tscrpt_reg_AraC-type_HTH"/>
</dbReference>
<evidence type="ECO:0000313" key="7">
    <source>
        <dbReference type="EMBL" id="TDY51001.1"/>
    </source>
</evidence>
<feature type="region of interest" description="Disordered" evidence="5">
    <location>
        <begin position="311"/>
        <end position="335"/>
    </location>
</feature>
<dbReference type="InterPro" id="IPR037923">
    <property type="entry name" value="HTH-like"/>
</dbReference>
<proteinExistence type="predicted"/>
<dbReference type="InterPro" id="IPR050204">
    <property type="entry name" value="AraC_XylS_family_regulators"/>
</dbReference>
<dbReference type="InterPro" id="IPR018060">
    <property type="entry name" value="HTH_AraC"/>
</dbReference>
<accession>A0A4V3HF07</accession>
<dbReference type="RefSeq" id="WP_166676354.1">
    <property type="nucleotide sequence ID" value="NZ_JBHLUW010000003.1"/>
</dbReference>
<keyword evidence="3" id="KW-0010">Activator</keyword>
<evidence type="ECO:0000313" key="8">
    <source>
        <dbReference type="Proteomes" id="UP000295509"/>
    </source>
</evidence>
<feature type="domain" description="HTH araC/xylS-type" evidence="6">
    <location>
        <begin position="206"/>
        <end position="306"/>
    </location>
</feature>
<protein>
    <submittedName>
        <fullName evidence="7">AraC-like DNA-binding protein</fullName>
    </submittedName>
</protein>
<evidence type="ECO:0000256" key="2">
    <source>
        <dbReference type="ARBA" id="ARBA00023125"/>
    </source>
</evidence>